<keyword evidence="5" id="KW-0159">Chromosome partition</keyword>
<evidence type="ECO:0000256" key="8">
    <source>
        <dbReference type="SAM" id="MobiDB-lite"/>
    </source>
</evidence>
<dbReference type="InterPro" id="IPR056784">
    <property type="entry name" value="PSF2_N"/>
</dbReference>
<protein>
    <recommendedName>
        <fullName evidence="3 7">DNA replication complex GINS protein PSF2</fullName>
    </recommendedName>
</protein>
<dbReference type="OMA" id="GPYYMEL"/>
<reference evidence="11 12" key="1">
    <citation type="submission" date="2009-08" db="EMBL/GenBank/DDBJ databases">
        <title>The Genome Sequence of Spizellomyces punctatus strain DAOM BR117.</title>
        <authorList>
            <consortium name="The Broad Institute Genome Sequencing Platform"/>
            <person name="Russ C."/>
            <person name="Cuomo C."/>
            <person name="Shea T."/>
            <person name="Young S.K."/>
            <person name="Zeng Q."/>
            <person name="Koehrsen M."/>
            <person name="Haas B."/>
            <person name="Borodovsky M."/>
            <person name="Guigo R."/>
            <person name="Alvarado L."/>
            <person name="Berlin A."/>
            <person name="Bochicchio J."/>
            <person name="Borenstein D."/>
            <person name="Chapman S."/>
            <person name="Chen Z."/>
            <person name="Engels R."/>
            <person name="Freedman E."/>
            <person name="Gellesch M."/>
            <person name="Goldberg J."/>
            <person name="Griggs A."/>
            <person name="Gujja S."/>
            <person name="Heiman D."/>
            <person name="Hepburn T."/>
            <person name="Howarth C."/>
            <person name="Jen D."/>
            <person name="Larson L."/>
            <person name="Lewis B."/>
            <person name="Mehta T."/>
            <person name="Park D."/>
            <person name="Pearson M."/>
            <person name="Roberts A."/>
            <person name="Saif S."/>
            <person name="Shenoy N."/>
            <person name="Sisk P."/>
            <person name="Stolte C."/>
            <person name="Sykes S."/>
            <person name="Thomson T."/>
            <person name="Walk T."/>
            <person name="White J."/>
            <person name="Yandava C."/>
            <person name="Burger G."/>
            <person name="Gray M.W."/>
            <person name="Holland P.W.H."/>
            <person name="King N."/>
            <person name="Lang F.B.F."/>
            <person name="Roger A.J."/>
            <person name="Ruiz-Trillo I."/>
            <person name="Lander E."/>
            <person name="Nusbaum C."/>
        </authorList>
    </citation>
    <scope>NUCLEOTIDE SEQUENCE [LARGE SCALE GENOMIC DNA]</scope>
    <source>
        <strain evidence="11 12">DAOM BR117</strain>
    </source>
</reference>
<dbReference type="eggNOG" id="KOG4071">
    <property type="taxonomic scope" value="Eukaryota"/>
</dbReference>
<feature type="domain" description="DNA replication complex GINS protein PSF2 N-terminal" evidence="10">
    <location>
        <begin position="12"/>
        <end position="70"/>
    </location>
</feature>
<comment type="subunit">
    <text evidence="7">Component of the GINS complex.</text>
</comment>
<dbReference type="Pfam" id="PF05916">
    <property type="entry name" value="Sld5"/>
    <property type="match status" value="1"/>
</dbReference>
<dbReference type="SUPFAM" id="SSF160059">
    <property type="entry name" value="PriA/YqbF domain"/>
    <property type="match status" value="1"/>
</dbReference>
<evidence type="ECO:0000256" key="5">
    <source>
        <dbReference type="ARBA" id="ARBA00022829"/>
    </source>
</evidence>
<dbReference type="GeneID" id="27691691"/>
<dbReference type="OrthoDB" id="1938138at2759"/>
<gene>
    <name evidence="11" type="ORF">SPPG_08534</name>
</gene>
<sequence>MPYPRLIRNGLTPAEVEFIAENETITIVPLHRMGTLQLINGSYGPFKPPIKHQVPLWLALTLKRKQKCLIQPPEWLDVAYLRTKLEQETSGENFSDLPFRFMEVSHALLDCAADDVPQADMVRTLLKDLREVRQAKARRGLQAINPRCVEMNNLGMMELNEIRPFFTKAFNELKKLRKRPPGDSQPSQHTNSDQLGQSQRTGNGLSFSPSM</sequence>
<dbReference type="EMBL" id="KQ257471">
    <property type="protein sequence ID" value="KNC96146.1"/>
    <property type="molecule type" value="Genomic_DNA"/>
</dbReference>
<dbReference type="InParanoid" id="A0A0L0H5G9"/>
<dbReference type="FunFam" id="1.20.58.1020:FF:000001">
    <property type="entry name" value="DNA replication complex GINS protein PSF2"/>
    <property type="match status" value="1"/>
</dbReference>
<dbReference type="GO" id="GO:0007059">
    <property type="term" value="P:chromosome segregation"/>
    <property type="evidence" value="ECO:0007669"/>
    <property type="project" value="UniProtKB-KW"/>
</dbReference>
<dbReference type="CDD" id="cd11712">
    <property type="entry name" value="GINS_A_psf2"/>
    <property type="match status" value="1"/>
</dbReference>
<dbReference type="STRING" id="645134.A0A0L0H5G9"/>
<evidence type="ECO:0000256" key="2">
    <source>
        <dbReference type="ARBA" id="ARBA00010565"/>
    </source>
</evidence>
<dbReference type="VEuPathDB" id="FungiDB:SPPG_08534"/>
<dbReference type="AlphaFoldDB" id="A0A0L0H5G9"/>
<evidence type="ECO:0000256" key="7">
    <source>
        <dbReference type="PIRNR" id="PIRNR028998"/>
    </source>
</evidence>
<evidence type="ECO:0000259" key="9">
    <source>
        <dbReference type="Pfam" id="PF05916"/>
    </source>
</evidence>
<dbReference type="InterPro" id="IPR007257">
    <property type="entry name" value="GINS_Psf2"/>
</dbReference>
<proteinExistence type="inferred from homology"/>
<evidence type="ECO:0000313" key="12">
    <source>
        <dbReference type="Proteomes" id="UP000053201"/>
    </source>
</evidence>
<dbReference type="Gene3D" id="1.20.58.1020">
    <property type="match status" value="1"/>
</dbReference>
<comment type="subcellular location">
    <subcellularLocation>
        <location evidence="1 7">Nucleus</location>
    </subcellularLocation>
</comment>
<evidence type="ECO:0000259" key="10">
    <source>
        <dbReference type="Pfam" id="PF25005"/>
    </source>
</evidence>
<feature type="region of interest" description="Disordered" evidence="8">
    <location>
        <begin position="177"/>
        <end position="211"/>
    </location>
</feature>
<dbReference type="InterPro" id="IPR036224">
    <property type="entry name" value="GINS_bundle-like_dom_sf"/>
</dbReference>
<evidence type="ECO:0000256" key="3">
    <source>
        <dbReference type="ARBA" id="ARBA00015139"/>
    </source>
</evidence>
<dbReference type="SUPFAM" id="SSF158573">
    <property type="entry name" value="GINS helical bundle-like"/>
    <property type="match status" value="1"/>
</dbReference>
<dbReference type="FunFam" id="3.40.5.50:FF:000001">
    <property type="entry name" value="DNA replication complex GINS protein PSF2"/>
    <property type="match status" value="1"/>
</dbReference>
<evidence type="ECO:0000256" key="1">
    <source>
        <dbReference type="ARBA" id="ARBA00004123"/>
    </source>
</evidence>
<keyword evidence="6 7" id="KW-0539">Nucleus</keyword>
<dbReference type="RefSeq" id="XP_016604186.1">
    <property type="nucleotide sequence ID" value="XM_016756684.1"/>
</dbReference>
<dbReference type="GO" id="GO:0000785">
    <property type="term" value="C:chromatin"/>
    <property type="evidence" value="ECO:0007669"/>
    <property type="project" value="EnsemblFungi"/>
</dbReference>
<dbReference type="GO" id="GO:0000727">
    <property type="term" value="P:double-strand break repair via break-induced replication"/>
    <property type="evidence" value="ECO:0007669"/>
    <property type="project" value="TreeGrafter"/>
</dbReference>
<dbReference type="PANTHER" id="PTHR12772">
    <property type="entry name" value="DNA REPLICATION COMPLEX GINS PROTEIN PSF2"/>
    <property type="match status" value="1"/>
</dbReference>
<dbReference type="InterPro" id="IPR021151">
    <property type="entry name" value="GINS_A"/>
</dbReference>
<evidence type="ECO:0000256" key="4">
    <source>
        <dbReference type="ARBA" id="ARBA00022705"/>
    </source>
</evidence>
<keyword evidence="12" id="KW-1185">Reference proteome</keyword>
<feature type="compositionally biased region" description="Polar residues" evidence="8">
    <location>
        <begin position="184"/>
        <end position="211"/>
    </location>
</feature>
<dbReference type="GO" id="GO:0000811">
    <property type="term" value="C:GINS complex"/>
    <property type="evidence" value="ECO:0007669"/>
    <property type="project" value="TreeGrafter"/>
</dbReference>
<dbReference type="Proteomes" id="UP000053201">
    <property type="component" value="Unassembled WGS sequence"/>
</dbReference>
<organism evidence="11 12">
    <name type="scientific">Spizellomyces punctatus (strain DAOM BR117)</name>
    <dbReference type="NCBI Taxonomy" id="645134"/>
    <lineage>
        <taxon>Eukaryota</taxon>
        <taxon>Fungi</taxon>
        <taxon>Fungi incertae sedis</taxon>
        <taxon>Chytridiomycota</taxon>
        <taxon>Chytridiomycota incertae sedis</taxon>
        <taxon>Chytridiomycetes</taxon>
        <taxon>Spizellomycetales</taxon>
        <taxon>Spizellomycetaceae</taxon>
        <taxon>Spizellomyces</taxon>
    </lineage>
</organism>
<dbReference type="GO" id="GO:0033260">
    <property type="term" value="P:nuclear DNA replication"/>
    <property type="evidence" value="ECO:0007669"/>
    <property type="project" value="EnsemblFungi"/>
</dbReference>
<evidence type="ECO:0000313" key="11">
    <source>
        <dbReference type="EMBL" id="KNC96146.1"/>
    </source>
</evidence>
<dbReference type="FunCoup" id="A0A0L0H5G9">
    <property type="interactions" value="403"/>
</dbReference>
<dbReference type="PANTHER" id="PTHR12772:SF0">
    <property type="entry name" value="DNA REPLICATION COMPLEX GINS PROTEIN PSF2"/>
    <property type="match status" value="1"/>
</dbReference>
<feature type="domain" description="GINS subunit" evidence="9">
    <location>
        <begin position="75"/>
        <end position="169"/>
    </location>
</feature>
<dbReference type="PIRSF" id="PIRSF028998">
    <property type="entry name" value="GINS_Psf2_subgr"/>
    <property type="match status" value="1"/>
</dbReference>
<dbReference type="Gene3D" id="3.40.5.50">
    <property type="match status" value="1"/>
</dbReference>
<keyword evidence="4 7" id="KW-0235">DNA replication</keyword>
<accession>A0A0L0H5G9</accession>
<comment type="similarity">
    <text evidence="2 7">Belongs to the GINS2/PSF2 family.</text>
</comment>
<dbReference type="CDD" id="cd21694">
    <property type="entry name" value="GINS_B_Psf2"/>
    <property type="match status" value="1"/>
</dbReference>
<evidence type="ECO:0000256" key="6">
    <source>
        <dbReference type="ARBA" id="ARBA00023242"/>
    </source>
</evidence>
<dbReference type="Pfam" id="PF25005">
    <property type="entry name" value="PSF2_N"/>
    <property type="match status" value="1"/>
</dbReference>
<name>A0A0L0H5G9_SPIPD</name>